<dbReference type="GO" id="GO:0008381">
    <property type="term" value="F:mechanosensitive monoatomic ion channel activity"/>
    <property type="evidence" value="ECO:0007669"/>
    <property type="project" value="InterPro"/>
</dbReference>
<evidence type="ECO:0000313" key="15">
    <source>
        <dbReference type="Proteomes" id="UP000036700"/>
    </source>
</evidence>
<feature type="transmembrane region" description="Helical" evidence="11">
    <location>
        <begin position="20"/>
        <end position="39"/>
    </location>
</feature>
<keyword evidence="5 11" id="KW-0812">Transmembrane</keyword>
<dbReference type="GO" id="GO:0005886">
    <property type="term" value="C:plasma membrane"/>
    <property type="evidence" value="ECO:0007669"/>
    <property type="project" value="UniProtKB-SubCell"/>
</dbReference>
<evidence type="ECO:0000256" key="10">
    <source>
        <dbReference type="ARBA" id="ARBA00093659"/>
    </source>
</evidence>
<protein>
    <recommendedName>
        <fullName evidence="9">Mechanosensing system component YbdG</fullName>
    </recommendedName>
    <alternativeName>
        <fullName evidence="10">Mechanosensitive channel homolog YbdG</fullName>
    </alternativeName>
</protein>
<keyword evidence="7" id="KW-0346">Stress response</keyword>
<gene>
    <name evidence="14" type="ORF">ABW99_13390</name>
</gene>
<feature type="transmembrane region" description="Helical" evidence="11">
    <location>
        <begin position="166"/>
        <end position="183"/>
    </location>
</feature>
<evidence type="ECO:0000256" key="9">
    <source>
        <dbReference type="ARBA" id="ARBA00093630"/>
    </source>
</evidence>
<name>A0A0G3EUP3_9BURK</name>
<dbReference type="EMBL" id="CP011568">
    <property type="protein sequence ID" value="AKJ69052.1"/>
    <property type="molecule type" value="Genomic_DNA"/>
</dbReference>
<feature type="domain" description="Mechanosensitive ion channel MscS C-terminal" evidence="13">
    <location>
        <begin position="336"/>
        <end position="397"/>
    </location>
</feature>
<sequence>MGVAWMWLNAIEHFWADPLARMGSSLTLLVLVAYFLYWISHRLLLRAMRVVVLRTSWRWDDTMLDAGVFQRLAQMVPFLVIQGGIDLVPDVPARVDQIIRNVALSGAVLFGMLALSAALSALQVAYAATPHARTRSIKGYVQLGKIAVFVFGGVAIIATLVDRSPWLLLSGLGAMSAVLLLVFKDTLLSLVASVLLTSNDMLRVGDWIEMPQVGADGDVIDIALHTVKVQNWDKTITTIPTWRLISESFRNWRGMQLAGGRRIKRTLRIDTASVHFLDEAAVARLAALRLLTPYLEKKREELEAANRSLGDSAQFAANRRRLTNIGTFRAYMSAYLQAHPDVHQEMTCMVRSLEPDANGIPIEIYCFTRTIVWGDYERIQGDIFDHLLAILPEFGLRLYQNLGGADMRLTWMQGEANSSVSARAA</sequence>
<comment type="subcellular location">
    <subcellularLocation>
        <location evidence="1">Cell inner membrane</location>
        <topology evidence="1">Multi-pass membrane protein</topology>
    </subcellularLocation>
</comment>
<keyword evidence="3" id="KW-1003">Cell membrane</keyword>
<comment type="similarity">
    <text evidence="2">Belongs to the MscS (TC 1.A.23) family.</text>
</comment>
<dbReference type="InterPro" id="IPR023408">
    <property type="entry name" value="MscS_beta-dom_sf"/>
</dbReference>
<keyword evidence="4" id="KW-0997">Cell inner membrane</keyword>
<dbReference type="Pfam" id="PF00924">
    <property type="entry name" value="MS_channel_2nd"/>
    <property type="match status" value="1"/>
</dbReference>
<evidence type="ECO:0000256" key="11">
    <source>
        <dbReference type="SAM" id="Phobius"/>
    </source>
</evidence>
<evidence type="ECO:0000256" key="3">
    <source>
        <dbReference type="ARBA" id="ARBA00022475"/>
    </source>
</evidence>
<evidence type="ECO:0000256" key="5">
    <source>
        <dbReference type="ARBA" id="ARBA00022692"/>
    </source>
</evidence>
<reference evidence="15" key="1">
    <citation type="submission" date="2015-06" db="EMBL/GenBank/DDBJ databases">
        <authorList>
            <person name="Lim Y.L."/>
            <person name="Ee R."/>
            <person name="Yong D."/>
            <person name="How K.Y."/>
            <person name="Yin W.F."/>
            <person name="Chan K.G."/>
        </authorList>
    </citation>
    <scope>NUCLEOTIDE SEQUENCE [LARGE SCALE GENOMIC DNA]</scope>
    <source>
        <strain evidence="15">DSM 25325</strain>
    </source>
</reference>
<evidence type="ECO:0000256" key="8">
    <source>
        <dbReference type="ARBA" id="ARBA00023136"/>
    </source>
</evidence>
<feature type="transmembrane region" description="Helical" evidence="11">
    <location>
        <begin position="102"/>
        <end position="128"/>
    </location>
</feature>
<proteinExistence type="inferred from homology"/>
<keyword evidence="8 11" id="KW-0472">Membrane</keyword>
<keyword evidence="15" id="KW-1185">Reference proteome</keyword>
<dbReference type="KEGG" id="ptx:ABW99_13390"/>
<evidence type="ECO:0000256" key="7">
    <source>
        <dbReference type="ARBA" id="ARBA00023016"/>
    </source>
</evidence>
<dbReference type="PANTHER" id="PTHR30414">
    <property type="entry name" value="MINICONDUCTANCE MECHANOSENSITIVE CHANNEL YBDG"/>
    <property type="match status" value="1"/>
</dbReference>
<evidence type="ECO:0000313" key="14">
    <source>
        <dbReference type="EMBL" id="AKJ69052.1"/>
    </source>
</evidence>
<dbReference type="PATRIC" id="fig|445709.3.peg.2838"/>
<feature type="transmembrane region" description="Helical" evidence="11">
    <location>
        <begin position="140"/>
        <end position="161"/>
    </location>
</feature>
<keyword evidence="6 11" id="KW-1133">Transmembrane helix</keyword>
<feature type="domain" description="Mechanosensitive ion channel MscS" evidence="12">
    <location>
        <begin position="185"/>
        <end position="253"/>
    </location>
</feature>
<dbReference type="InterPro" id="IPR030192">
    <property type="entry name" value="YbdG"/>
</dbReference>
<dbReference type="AlphaFoldDB" id="A0A0G3EUP3"/>
<evidence type="ECO:0000259" key="12">
    <source>
        <dbReference type="Pfam" id="PF00924"/>
    </source>
</evidence>
<dbReference type="Gene3D" id="2.30.30.60">
    <property type="match status" value="1"/>
</dbReference>
<dbReference type="GO" id="GO:0071470">
    <property type="term" value="P:cellular response to osmotic stress"/>
    <property type="evidence" value="ECO:0007669"/>
    <property type="project" value="InterPro"/>
</dbReference>
<dbReference type="InterPro" id="IPR010920">
    <property type="entry name" value="LSM_dom_sf"/>
</dbReference>
<dbReference type="PANTHER" id="PTHR30414:SF0">
    <property type="entry name" value="MINICONDUCTANCE MECHANOSENSITIVE CHANNEL YBDG"/>
    <property type="match status" value="1"/>
</dbReference>
<evidence type="ECO:0000259" key="13">
    <source>
        <dbReference type="Pfam" id="PF21082"/>
    </source>
</evidence>
<evidence type="ECO:0000256" key="4">
    <source>
        <dbReference type="ARBA" id="ARBA00022519"/>
    </source>
</evidence>
<organism evidence="14 15">
    <name type="scientific">Pandoraea thiooxydans</name>
    <dbReference type="NCBI Taxonomy" id="445709"/>
    <lineage>
        <taxon>Bacteria</taxon>
        <taxon>Pseudomonadati</taxon>
        <taxon>Pseudomonadota</taxon>
        <taxon>Betaproteobacteria</taxon>
        <taxon>Burkholderiales</taxon>
        <taxon>Burkholderiaceae</taxon>
        <taxon>Pandoraea</taxon>
    </lineage>
</organism>
<dbReference type="InterPro" id="IPR049278">
    <property type="entry name" value="MS_channel_C"/>
</dbReference>
<dbReference type="STRING" id="445709.ABW99_13390"/>
<evidence type="ECO:0000256" key="2">
    <source>
        <dbReference type="ARBA" id="ARBA00008017"/>
    </source>
</evidence>
<evidence type="ECO:0000256" key="6">
    <source>
        <dbReference type="ARBA" id="ARBA00022989"/>
    </source>
</evidence>
<dbReference type="SUPFAM" id="SSF50182">
    <property type="entry name" value="Sm-like ribonucleoproteins"/>
    <property type="match status" value="1"/>
</dbReference>
<dbReference type="Proteomes" id="UP000036700">
    <property type="component" value="Chromosome"/>
</dbReference>
<accession>A0A0G3EUP3</accession>
<dbReference type="Pfam" id="PF21082">
    <property type="entry name" value="MS_channel_3rd"/>
    <property type="match status" value="1"/>
</dbReference>
<dbReference type="FunFam" id="2.30.30.60:FF:000002">
    <property type="entry name" value="Mechanosensitive ion channel family protein"/>
    <property type="match status" value="1"/>
</dbReference>
<evidence type="ECO:0000256" key="1">
    <source>
        <dbReference type="ARBA" id="ARBA00004429"/>
    </source>
</evidence>
<dbReference type="InterPro" id="IPR006685">
    <property type="entry name" value="MscS_channel_2nd"/>
</dbReference>